<feature type="region of interest" description="Disordered" evidence="1">
    <location>
        <begin position="70"/>
        <end position="127"/>
    </location>
</feature>
<comment type="caution">
    <text evidence="2">The sequence shown here is derived from an EMBL/GenBank/DDBJ whole genome shotgun (WGS) entry which is preliminary data.</text>
</comment>
<dbReference type="EMBL" id="MCFC01000001">
    <property type="protein sequence ID" value="ORY35657.1"/>
    <property type="molecule type" value="Genomic_DNA"/>
</dbReference>
<feature type="compositionally biased region" description="Gly residues" evidence="1">
    <location>
        <begin position="389"/>
        <end position="407"/>
    </location>
</feature>
<organism evidence="2 3">
    <name type="scientific">Naematelia encephala</name>
    <dbReference type="NCBI Taxonomy" id="71784"/>
    <lineage>
        <taxon>Eukaryota</taxon>
        <taxon>Fungi</taxon>
        <taxon>Dikarya</taxon>
        <taxon>Basidiomycota</taxon>
        <taxon>Agaricomycotina</taxon>
        <taxon>Tremellomycetes</taxon>
        <taxon>Tremellales</taxon>
        <taxon>Naemateliaceae</taxon>
        <taxon>Naematelia</taxon>
    </lineage>
</organism>
<feature type="region of interest" description="Disordered" evidence="1">
    <location>
        <begin position="330"/>
        <end position="416"/>
    </location>
</feature>
<evidence type="ECO:0000313" key="2">
    <source>
        <dbReference type="EMBL" id="ORY35657.1"/>
    </source>
</evidence>
<gene>
    <name evidence="2" type="ORF">BCR39DRAFT_25778</name>
</gene>
<reference evidence="2 3" key="1">
    <citation type="submission" date="2016-07" db="EMBL/GenBank/DDBJ databases">
        <title>Pervasive Adenine N6-methylation of Active Genes in Fungi.</title>
        <authorList>
            <consortium name="DOE Joint Genome Institute"/>
            <person name="Mondo S.J."/>
            <person name="Dannebaum R.O."/>
            <person name="Kuo R.C."/>
            <person name="Labutti K."/>
            <person name="Haridas S."/>
            <person name="Kuo A."/>
            <person name="Salamov A."/>
            <person name="Ahrendt S.R."/>
            <person name="Lipzen A."/>
            <person name="Sullivan W."/>
            <person name="Andreopoulos W.B."/>
            <person name="Clum A."/>
            <person name="Lindquist E."/>
            <person name="Daum C."/>
            <person name="Ramamoorthy G.K."/>
            <person name="Gryganskyi A."/>
            <person name="Culley D."/>
            <person name="Magnuson J.K."/>
            <person name="James T.Y."/>
            <person name="O'Malley M.A."/>
            <person name="Stajich J.E."/>
            <person name="Spatafora J.W."/>
            <person name="Visel A."/>
            <person name="Grigoriev I.V."/>
        </authorList>
    </citation>
    <scope>NUCLEOTIDE SEQUENCE [LARGE SCALE GENOMIC DNA]</scope>
    <source>
        <strain evidence="2 3">68-887.2</strain>
    </source>
</reference>
<accession>A0A1Y2BM40</accession>
<feature type="compositionally biased region" description="Gly residues" evidence="1">
    <location>
        <begin position="348"/>
        <end position="369"/>
    </location>
</feature>
<keyword evidence="3" id="KW-1185">Reference proteome</keyword>
<feature type="compositionally biased region" description="Pro residues" evidence="1">
    <location>
        <begin position="1"/>
        <end position="10"/>
    </location>
</feature>
<dbReference type="Proteomes" id="UP000193986">
    <property type="component" value="Unassembled WGS sequence"/>
</dbReference>
<name>A0A1Y2BM40_9TREE</name>
<evidence type="ECO:0000313" key="3">
    <source>
        <dbReference type="Proteomes" id="UP000193986"/>
    </source>
</evidence>
<evidence type="ECO:0000256" key="1">
    <source>
        <dbReference type="SAM" id="MobiDB-lite"/>
    </source>
</evidence>
<dbReference type="AlphaFoldDB" id="A0A1Y2BM40"/>
<dbReference type="STRING" id="71784.A0A1Y2BM40"/>
<dbReference type="OrthoDB" id="2564438at2759"/>
<feature type="region of interest" description="Disordered" evidence="1">
    <location>
        <begin position="154"/>
        <end position="181"/>
    </location>
</feature>
<feature type="compositionally biased region" description="Basic residues" evidence="1">
    <location>
        <begin position="93"/>
        <end position="107"/>
    </location>
</feature>
<feature type="region of interest" description="Disordered" evidence="1">
    <location>
        <begin position="1"/>
        <end position="53"/>
    </location>
</feature>
<dbReference type="InParanoid" id="A0A1Y2BM40"/>
<protein>
    <submittedName>
        <fullName evidence="2">Uncharacterized protein</fullName>
    </submittedName>
</protein>
<sequence length="416" mass="44400">MDTEPRPLPQIDPVSLIETPKPFISFTRPLPKPSKTSDEPTPAPDPVIEDIPVAPAVTPKQPTRRLSLRSVIRRPSTPIHLTDNETKPTSNQIRRRPSLTSLWRHKDRTTSVVEEASATPPKTERSSRDHIFGMNITWGAPHTPTRKLHRKKSVRFTPSTGGGSDPDVDVDPEPVTPPQITRKKGAFLPRFRSRSPAPKLTLVNPPSPAESVASEQSWHHHASYFPEYVSILPEASIATMTIDHSTGRYFPEYNSIYSSPRPYPLDQVEQLAQQHSATIGHAVSVHYPDLPRFADYQTTGKAQWTGVNGSKGMDAWSGYGYQGESLTLDGPTFSAPMPKGEPINAGASEGGGGKKPQKSKGGGGGGVNEEGGNDAEAGIGDGGAEEGGESVGGAIEGEAAGGGGGAGGKKKKKGIK</sequence>
<proteinExistence type="predicted"/>